<keyword evidence="4 5" id="KW-0472">Membrane</keyword>
<evidence type="ECO:0000313" key="9">
    <source>
        <dbReference type="Proteomes" id="UP001178508"/>
    </source>
</evidence>
<organism evidence="8 9">
    <name type="scientific">Xyrichtys novacula</name>
    <name type="common">Pearly razorfish</name>
    <name type="synonym">Hemipteronotus novacula</name>
    <dbReference type="NCBI Taxonomy" id="13765"/>
    <lineage>
        <taxon>Eukaryota</taxon>
        <taxon>Metazoa</taxon>
        <taxon>Chordata</taxon>
        <taxon>Craniata</taxon>
        <taxon>Vertebrata</taxon>
        <taxon>Euteleostomi</taxon>
        <taxon>Actinopterygii</taxon>
        <taxon>Neopterygii</taxon>
        <taxon>Teleostei</taxon>
        <taxon>Neoteleostei</taxon>
        <taxon>Acanthomorphata</taxon>
        <taxon>Eupercaria</taxon>
        <taxon>Labriformes</taxon>
        <taxon>Labridae</taxon>
        <taxon>Xyrichtys</taxon>
    </lineage>
</organism>
<feature type="transmembrane region" description="Helical" evidence="6">
    <location>
        <begin position="146"/>
        <end position="164"/>
    </location>
</feature>
<evidence type="ECO:0000256" key="4">
    <source>
        <dbReference type="ARBA" id="ARBA00023136"/>
    </source>
</evidence>
<dbReference type="AlphaFoldDB" id="A0AAV1FLR0"/>
<dbReference type="Pfam" id="PF01284">
    <property type="entry name" value="MARVEL"/>
    <property type="match status" value="1"/>
</dbReference>
<keyword evidence="3 6" id="KW-1133">Transmembrane helix</keyword>
<evidence type="ECO:0000256" key="2">
    <source>
        <dbReference type="ARBA" id="ARBA00022692"/>
    </source>
</evidence>
<dbReference type="GO" id="GO:0016020">
    <property type="term" value="C:membrane"/>
    <property type="evidence" value="ECO:0007669"/>
    <property type="project" value="UniProtKB-SubCell"/>
</dbReference>
<comment type="subcellular location">
    <subcellularLocation>
        <location evidence="1">Membrane</location>
        <topology evidence="1">Multi-pass membrane protein</topology>
    </subcellularLocation>
</comment>
<dbReference type="PROSITE" id="PS51225">
    <property type="entry name" value="MARVEL"/>
    <property type="match status" value="1"/>
</dbReference>
<evidence type="ECO:0000256" key="6">
    <source>
        <dbReference type="SAM" id="Phobius"/>
    </source>
</evidence>
<evidence type="ECO:0000259" key="7">
    <source>
        <dbReference type="PROSITE" id="PS51225"/>
    </source>
</evidence>
<evidence type="ECO:0000256" key="5">
    <source>
        <dbReference type="PROSITE-ProRule" id="PRU00581"/>
    </source>
</evidence>
<sequence length="237" mass="25706">MKLENGINAEVRGELSRDTKQKESKLKLGATILLSVNQRKPEHCSIMASSAVYSPTTESHPKSSWCLVPSDHLDTSRFGLKVVQVLLSFLAFILEEVVNSCMSCTALYFFEFVSCTAFLFTLLLLILLSTSLHSRVGITCWPKLDFVYTASIGVLFLIASIVFASDNGNTSVERGAVAFGFLASLAFFLDLGWFVKCNGVPFKNAEKQEPSNVSVAPTGASAETDKLNAVANGTEDA</sequence>
<gene>
    <name evidence="8" type="ORF">XNOV1_A016711</name>
</gene>
<evidence type="ECO:0000313" key="8">
    <source>
        <dbReference type="EMBL" id="CAJ1061232.1"/>
    </source>
</evidence>
<feature type="domain" description="MARVEL" evidence="7">
    <location>
        <begin position="72"/>
        <end position="199"/>
    </location>
</feature>
<dbReference type="Proteomes" id="UP001178508">
    <property type="component" value="Chromosome 8"/>
</dbReference>
<dbReference type="InterPro" id="IPR008253">
    <property type="entry name" value="Marvel"/>
</dbReference>
<evidence type="ECO:0000256" key="3">
    <source>
        <dbReference type="ARBA" id="ARBA00022989"/>
    </source>
</evidence>
<feature type="transmembrane region" description="Helical" evidence="6">
    <location>
        <begin position="106"/>
        <end position="126"/>
    </location>
</feature>
<protein>
    <submittedName>
        <fullName evidence="8">CKLF-like MARVEL transmembrane domain-containing protein 6</fullName>
    </submittedName>
</protein>
<reference evidence="8" key="1">
    <citation type="submission" date="2023-08" db="EMBL/GenBank/DDBJ databases">
        <authorList>
            <person name="Alioto T."/>
            <person name="Alioto T."/>
            <person name="Gomez Garrido J."/>
        </authorList>
    </citation>
    <scope>NUCLEOTIDE SEQUENCE</scope>
</reference>
<name>A0AAV1FLR0_XYRNO</name>
<keyword evidence="2 5" id="KW-0812">Transmembrane</keyword>
<dbReference type="PANTHER" id="PTHR22776">
    <property type="entry name" value="MARVEL-CONTAINING POTENTIAL LIPID RAFT-ASSOCIATED PROTEIN"/>
    <property type="match status" value="1"/>
</dbReference>
<feature type="transmembrane region" description="Helical" evidence="6">
    <location>
        <begin position="176"/>
        <end position="195"/>
    </location>
</feature>
<evidence type="ECO:0000256" key="1">
    <source>
        <dbReference type="ARBA" id="ARBA00004141"/>
    </source>
</evidence>
<accession>A0AAV1FLR0</accession>
<keyword evidence="9" id="KW-1185">Reference proteome</keyword>
<dbReference type="PANTHER" id="PTHR22776:SF25">
    <property type="entry name" value="CKLF-LIKE MARVEL TRANSMEMBRANE DOMAIN-CONTAINING PROTEIN 6"/>
    <property type="match status" value="1"/>
</dbReference>
<proteinExistence type="predicted"/>
<dbReference type="InterPro" id="IPR050578">
    <property type="entry name" value="MARVEL-CKLF_proteins"/>
</dbReference>
<dbReference type="EMBL" id="OY660871">
    <property type="protein sequence ID" value="CAJ1061232.1"/>
    <property type="molecule type" value="Genomic_DNA"/>
</dbReference>